<evidence type="ECO:0000313" key="2">
    <source>
        <dbReference type="Proteomes" id="UP000791080"/>
    </source>
</evidence>
<proteinExistence type="predicted"/>
<dbReference type="RefSeq" id="WP_026419685.1">
    <property type="nucleotide sequence ID" value="NZ_AUBJ02000001.1"/>
</dbReference>
<name>A0ABT1JL20_ACTCY</name>
<keyword evidence="2" id="KW-1185">Reference proteome</keyword>
<dbReference type="InterPro" id="IPR010349">
    <property type="entry name" value="Asparaginase_II"/>
</dbReference>
<sequence length="318" mass="32542">MSVPLVEVVRSGFRESVHHGSVALLDADGRDAGCLGEVLAPVSPRSANKPFQALALLRAGFAPLSDADLALSCASHSGEPDHVARVRGLLATYGLTEAALRCPPDLPLFPSARNRVLAAGGGPAAVTMNCSGKHAAMLATCVRNGWPTEDYLSAEHPLTAAVSETIAELTGEQPGPPGVDGCGAPLFTLSLTGLARAYARLVTAPPGSQEARIAHAMRAHPRLVAGTGREDTLLMSAVPGLLCKIGAEGAWALALPDGRVAALKIDDGASRARQPVGVGALRALGVTWTPELAELAEVPVEGGGRRVGSVRLLPGVLS</sequence>
<dbReference type="Proteomes" id="UP000791080">
    <property type="component" value="Unassembled WGS sequence"/>
</dbReference>
<dbReference type="EMBL" id="AUBJ02000001">
    <property type="protein sequence ID" value="MCP2333202.1"/>
    <property type="molecule type" value="Genomic_DNA"/>
</dbReference>
<dbReference type="PANTHER" id="PTHR42110:SF1">
    <property type="entry name" value="L-ASPARAGINASE, PUTATIVE (AFU_ORTHOLOGUE AFUA_3G11890)-RELATED"/>
    <property type="match status" value="1"/>
</dbReference>
<dbReference type="PANTHER" id="PTHR42110">
    <property type="entry name" value="L-ASPARAGINASE, PUTATIVE (AFU_ORTHOLOGUE AFUA_3G11890)-RELATED"/>
    <property type="match status" value="1"/>
</dbReference>
<reference evidence="1 2" key="1">
    <citation type="submission" date="2022-06" db="EMBL/GenBank/DDBJ databases">
        <title>Genomic Encyclopedia of Type Strains, Phase I: the one thousand microbial genomes (KMG-I) project.</title>
        <authorList>
            <person name="Kyrpides N."/>
        </authorList>
    </citation>
    <scope>NUCLEOTIDE SEQUENCE [LARGE SCALE GENOMIC DNA]</scope>
    <source>
        <strain evidence="1 2">DSM 43889</strain>
    </source>
</reference>
<gene>
    <name evidence="1" type="ORF">G443_003472</name>
</gene>
<comment type="caution">
    <text evidence="1">The sequence shown here is derived from an EMBL/GenBank/DDBJ whole genome shotgun (WGS) entry which is preliminary data.</text>
</comment>
<evidence type="ECO:0000313" key="1">
    <source>
        <dbReference type="EMBL" id="MCP2333202.1"/>
    </source>
</evidence>
<accession>A0ABT1JL20</accession>
<dbReference type="Pfam" id="PF06089">
    <property type="entry name" value="Asparaginase_II"/>
    <property type="match status" value="1"/>
</dbReference>
<protein>
    <submittedName>
        <fullName evidence="1">Asparaginase</fullName>
    </submittedName>
</protein>
<organism evidence="1 2">
    <name type="scientific">Actinoalloteichus caeruleus DSM 43889</name>
    <dbReference type="NCBI Taxonomy" id="1120930"/>
    <lineage>
        <taxon>Bacteria</taxon>
        <taxon>Bacillati</taxon>
        <taxon>Actinomycetota</taxon>
        <taxon>Actinomycetes</taxon>
        <taxon>Pseudonocardiales</taxon>
        <taxon>Pseudonocardiaceae</taxon>
        <taxon>Actinoalloteichus</taxon>
        <taxon>Actinoalloteichus cyanogriseus</taxon>
    </lineage>
</organism>